<organism evidence="1 2">
    <name type="scientific">Persea americana</name>
    <name type="common">Avocado</name>
    <dbReference type="NCBI Taxonomy" id="3435"/>
    <lineage>
        <taxon>Eukaryota</taxon>
        <taxon>Viridiplantae</taxon>
        <taxon>Streptophyta</taxon>
        <taxon>Embryophyta</taxon>
        <taxon>Tracheophyta</taxon>
        <taxon>Spermatophyta</taxon>
        <taxon>Magnoliopsida</taxon>
        <taxon>Magnoliidae</taxon>
        <taxon>Laurales</taxon>
        <taxon>Lauraceae</taxon>
        <taxon>Persea</taxon>
    </lineage>
</organism>
<evidence type="ECO:0000313" key="1">
    <source>
        <dbReference type="EMBL" id="KAJ8636280.1"/>
    </source>
</evidence>
<accession>A0ACC2LSD1</accession>
<comment type="caution">
    <text evidence="1">The sequence shown here is derived from an EMBL/GenBank/DDBJ whole genome shotgun (WGS) entry which is preliminary data.</text>
</comment>
<reference evidence="1 2" key="1">
    <citation type="journal article" date="2022" name="Hortic Res">
        <title>A haplotype resolved chromosomal level avocado genome allows analysis of novel avocado genes.</title>
        <authorList>
            <person name="Nath O."/>
            <person name="Fletcher S.J."/>
            <person name="Hayward A."/>
            <person name="Shaw L.M."/>
            <person name="Masouleh A.K."/>
            <person name="Furtado A."/>
            <person name="Henry R.J."/>
            <person name="Mitter N."/>
        </authorList>
    </citation>
    <scope>NUCLEOTIDE SEQUENCE [LARGE SCALE GENOMIC DNA]</scope>
    <source>
        <strain evidence="2">cv. Hass</strain>
    </source>
</reference>
<evidence type="ECO:0000313" key="2">
    <source>
        <dbReference type="Proteomes" id="UP001234297"/>
    </source>
</evidence>
<proteinExistence type="predicted"/>
<gene>
    <name evidence="1" type="ORF">MRB53_010547</name>
</gene>
<protein>
    <submittedName>
        <fullName evidence="1">Uncharacterized protein</fullName>
    </submittedName>
</protein>
<dbReference type="EMBL" id="CM056811">
    <property type="protein sequence ID" value="KAJ8636280.1"/>
    <property type="molecule type" value="Genomic_DNA"/>
</dbReference>
<keyword evidence="2" id="KW-1185">Reference proteome</keyword>
<name>A0ACC2LSD1_PERAE</name>
<dbReference type="Proteomes" id="UP001234297">
    <property type="component" value="Chromosome 3"/>
</dbReference>
<sequence length="270" mass="30683">MDFSETVMIERVCLDEDSKGPLPATWREGRTIFTSACILNAPENLNFRGFLFTRGPSFFPSENLTICPRISSPVDFSRVFSRPMARPISTREIISKKAREWEKKRSQARWRTESEQRSYSSKLLEALQRVRRNPPASASAAPAPSRVVREAADRVLAKAARGRTRWSRSILSSRHRLMKVGRRKKKAVAGSFRSKTGRERVFRSIEKRVPGSRHGCAGGASLPIDGRSDRLQLTQPFQMECTPCKSYFSHVDEKRLFPVYCQSKDASCPL</sequence>